<sequence>MSRWIRNFALSCAFAAFMAACASPGLVEISTYIGVAPTQVNTSCHGGYEVFDKKDEHRLLIRPYALSLMANGVCRSQRGLPRLTSLPGVWYAEPAQEYLTMQGSESVPLASRRYGCRLTAGMGLTASHSEFWYQCAPSASQAAPPVGIIILPSQ</sequence>
<comment type="caution">
    <text evidence="2">The sequence shown here is derived from an EMBL/GenBank/DDBJ whole genome shotgun (WGS) entry which is preliminary data.</text>
</comment>
<gene>
    <name evidence="2" type="ORF">HB375_10195</name>
</gene>
<feature type="chain" id="PRO_5047189914" description="Lipoprotein" evidence="1">
    <location>
        <begin position="23"/>
        <end position="154"/>
    </location>
</feature>
<dbReference type="Proteomes" id="UP000707352">
    <property type="component" value="Unassembled WGS sequence"/>
</dbReference>
<dbReference type="RefSeq" id="WP_167672879.1">
    <property type="nucleotide sequence ID" value="NZ_JAATJS010000003.1"/>
</dbReference>
<evidence type="ECO:0000256" key="1">
    <source>
        <dbReference type="SAM" id="SignalP"/>
    </source>
</evidence>
<evidence type="ECO:0000313" key="2">
    <source>
        <dbReference type="EMBL" id="NIX76981.1"/>
    </source>
</evidence>
<proteinExistence type="predicted"/>
<organism evidence="2 3">
    <name type="scientific">Microvirga terricola</name>
    <dbReference type="NCBI Taxonomy" id="2719797"/>
    <lineage>
        <taxon>Bacteria</taxon>
        <taxon>Pseudomonadati</taxon>
        <taxon>Pseudomonadota</taxon>
        <taxon>Alphaproteobacteria</taxon>
        <taxon>Hyphomicrobiales</taxon>
        <taxon>Methylobacteriaceae</taxon>
        <taxon>Microvirga</taxon>
    </lineage>
</organism>
<keyword evidence="1" id="KW-0732">Signal</keyword>
<name>A0ABX0VF62_9HYPH</name>
<accession>A0ABX0VF62</accession>
<dbReference type="PROSITE" id="PS51257">
    <property type="entry name" value="PROKAR_LIPOPROTEIN"/>
    <property type="match status" value="1"/>
</dbReference>
<reference evidence="2 3" key="1">
    <citation type="submission" date="2020-03" db="EMBL/GenBank/DDBJ databases">
        <title>The genome sequence of Microvirga sp. c23x22.</title>
        <authorList>
            <person name="Zhang X."/>
        </authorList>
    </citation>
    <scope>NUCLEOTIDE SEQUENCE [LARGE SCALE GENOMIC DNA]</scope>
    <source>
        <strain evidence="3">c23x22</strain>
    </source>
</reference>
<keyword evidence="3" id="KW-1185">Reference proteome</keyword>
<dbReference type="EMBL" id="JAATJS010000003">
    <property type="protein sequence ID" value="NIX76981.1"/>
    <property type="molecule type" value="Genomic_DNA"/>
</dbReference>
<protein>
    <recommendedName>
        <fullName evidence="4">Lipoprotein</fullName>
    </recommendedName>
</protein>
<evidence type="ECO:0008006" key="4">
    <source>
        <dbReference type="Google" id="ProtNLM"/>
    </source>
</evidence>
<feature type="signal peptide" evidence="1">
    <location>
        <begin position="1"/>
        <end position="22"/>
    </location>
</feature>
<evidence type="ECO:0000313" key="3">
    <source>
        <dbReference type="Proteomes" id="UP000707352"/>
    </source>
</evidence>